<comment type="caution">
    <text evidence="2">The sequence shown here is derived from an EMBL/GenBank/DDBJ whole genome shotgun (WGS) entry which is preliminary data.</text>
</comment>
<feature type="region of interest" description="Disordered" evidence="1">
    <location>
        <begin position="18"/>
        <end position="66"/>
    </location>
</feature>
<evidence type="ECO:0000313" key="3">
    <source>
        <dbReference type="Proteomes" id="UP000599437"/>
    </source>
</evidence>
<protein>
    <submittedName>
        <fullName evidence="2">Uncharacterized protein</fullName>
    </submittedName>
</protein>
<dbReference type="EMBL" id="BMVO01000003">
    <property type="protein sequence ID" value="GHA94272.1"/>
    <property type="molecule type" value="Genomic_DNA"/>
</dbReference>
<gene>
    <name evidence="2" type="ORF">GCM10010346_16280</name>
</gene>
<evidence type="ECO:0000256" key="1">
    <source>
        <dbReference type="SAM" id="MobiDB-lite"/>
    </source>
</evidence>
<proteinExistence type="predicted"/>
<reference evidence="3" key="1">
    <citation type="journal article" date="2019" name="Int. J. Syst. Evol. Microbiol.">
        <title>The Global Catalogue of Microorganisms (GCM) 10K type strain sequencing project: providing services to taxonomists for standard genome sequencing and annotation.</title>
        <authorList>
            <consortium name="The Broad Institute Genomics Platform"/>
            <consortium name="The Broad Institute Genome Sequencing Center for Infectious Disease"/>
            <person name="Wu L."/>
            <person name="Ma J."/>
        </authorList>
    </citation>
    <scope>NUCLEOTIDE SEQUENCE [LARGE SCALE GENOMIC DNA]</scope>
    <source>
        <strain evidence="3">JCM 4737</strain>
    </source>
</reference>
<keyword evidence="3" id="KW-1185">Reference proteome</keyword>
<accession>A0ABQ3DM90</accession>
<feature type="compositionally biased region" description="Basic and acidic residues" evidence="1">
    <location>
        <begin position="18"/>
        <end position="30"/>
    </location>
</feature>
<evidence type="ECO:0000313" key="2">
    <source>
        <dbReference type="EMBL" id="GHA94272.1"/>
    </source>
</evidence>
<dbReference type="RefSeq" id="WP_138899308.1">
    <property type="nucleotide sequence ID" value="NZ_BMVO01000003.1"/>
</dbReference>
<name>A0ABQ3DM90_9ACTN</name>
<organism evidence="2 3">
    <name type="scientific">Streptomyces chryseus</name>
    <dbReference type="NCBI Taxonomy" id="68186"/>
    <lineage>
        <taxon>Bacteria</taxon>
        <taxon>Bacillati</taxon>
        <taxon>Actinomycetota</taxon>
        <taxon>Actinomycetes</taxon>
        <taxon>Kitasatosporales</taxon>
        <taxon>Streptomycetaceae</taxon>
        <taxon>Streptomyces</taxon>
    </lineage>
</organism>
<feature type="compositionally biased region" description="Basic residues" evidence="1">
    <location>
        <begin position="31"/>
        <end position="40"/>
    </location>
</feature>
<sequence length="66" mass="7597">MGLLDRLIGNDRKLAATKYAGRESASDRAARVRQHQHRARGIQEAAQQGQAWEDADRQRERTRGRR</sequence>
<dbReference type="Proteomes" id="UP000599437">
    <property type="component" value="Unassembled WGS sequence"/>
</dbReference>
<feature type="compositionally biased region" description="Basic and acidic residues" evidence="1">
    <location>
        <begin position="54"/>
        <end position="66"/>
    </location>
</feature>